<evidence type="ECO:0000256" key="8">
    <source>
        <dbReference type="RuleBase" id="RU003699"/>
    </source>
</evidence>
<keyword evidence="4 7" id="KW-0689">Ribosomal protein</keyword>
<evidence type="ECO:0000256" key="5">
    <source>
        <dbReference type="ARBA" id="ARBA00023274"/>
    </source>
</evidence>
<dbReference type="GO" id="GO:0009507">
    <property type="term" value="C:chloroplast"/>
    <property type="evidence" value="ECO:0007669"/>
    <property type="project" value="UniProtKB-SubCell"/>
</dbReference>
<dbReference type="GO" id="GO:0019843">
    <property type="term" value="F:rRNA binding"/>
    <property type="evidence" value="ECO:0007669"/>
    <property type="project" value="UniProtKB-UniRule"/>
</dbReference>
<dbReference type="GO" id="GO:0015935">
    <property type="term" value="C:small ribosomal subunit"/>
    <property type="evidence" value="ECO:0007669"/>
    <property type="project" value="InterPro"/>
</dbReference>
<dbReference type="GO" id="GO:0006412">
    <property type="term" value="P:translation"/>
    <property type="evidence" value="ECO:0007669"/>
    <property type="project" value="UniProtKB-UniRule"/>
</dbReference>
<dbReference type="HAMAP" id="MF_01306_B">
    <property type="entry name" value="Ribosomal_uS4_B"/>
    <property type="match status" value="1"/>
</dbReference>
<evidence type="ECO:0000256" key="7">
    <source>
        <dbReference type="HAMAP-Rule" id="MF_01306"/>
    </source>
</evidence>
<dbReference type="SUPFAM" id="SSF55174">
    <property type="entry name" value="Alpha-L RNA-binding motif"/>
    <property type="match status" value="1"/>
</dbReference>
<evidence type="ECO:0000256" key="2">
    <source>
        <dbReference type="ARBA" id="ARBA00022730"/>
    </source>
</evidence>
<dbReference type="InterPro" id="IPR002942">
    <property type="entry name" value="S4_RNA-bd"/>
</dbReference>
<comment type="subunit">
    <text evidence="7">Part of the 30S ribosomal subunit. Contacts protein S5. The interaction surface between S4 and S5 is involved in control of translational fidelity.</text>
</comment>
<protein>
    <recommendedName>
        <fullName evidence="6 7">Small ribosomal subunit protein uS4c</fullName>
    </recommendedName>
</protein>
<evidence type="ECO:0000313" key="12">
    <source>
        <dbReference type="EMBL" id="AID67733.1"/>
    </source>
</evidence>
<name>A0A088CIJ8_9CHLO</name>
<evidence type="ECO:0000256" key="9">
    <source>
        <dbReference type="SAM" id="MobiDB-lite"/>
    </source>
</evidence>
<dbReference type="PANTHER" id="PTHR11831:SF4">
    <property type="entry name" value="SMALL RIBOSOMAL SUBUNIT PROTEIN US4M"/>
    <property type="match status" value="1"/>
</dbReference>
<dbReference type="NCBIfam" id="TIGR01017">
    <property type="entry name" value="rpsD_bact"/>
    <property type="match status" value="1"/>
</dbReference>
<dbReference type="GeneID" id="20356171"/>
<geneLocation type="chloroplast" evidence="12"/>
<keyword evidence="12" id="KW-0150">Chloroplast</keyword>
<dbReference type="FunFam" id="1.10.1050.10:FF:000002">
    <property type="entry name" value="30S ribosomal protein S4, chloroplastic"/>
    <property type="match status" value="1"/>
</dbReference>
<comment type="similarity">
    <text evidence="1 7 8">Belongs to the universal ribosomal protein uS4 family.</text>
</comment>
<dbReference type="AlphaFoldDB" id="A0A088CIJ8"/>
<dbReference type="GO" id="GO:0042274">
    <property type="term" value="P:ribosomal small subunit biogenesis"/>
    <property type="evidence" value="ECO:0007669"/>
    <property type="project" value="TreeGrafter"/>
</dbReference>
<evidence type="ECO:0000259" key="10">
    <source>
        <dbReference type="SMART" id="SM00363"/>
    </source>
</evidence>
<comment type="function">
    <text evidence="7">One of the primary rRNA binding proteins, it binds directly to 16S rRNA where it nucleates assembly of the body of the 30S subunit.</text>
</comment>
<dbReference type="GO" id="GO:0003735">
    <property type="term" value="F:structural constituent of ribosome"/>
    <property type="evidence" value="ECO:0007669"/>
    <property type="project" value="InterPro"/>
</dbReference>
<evidence type="ECO:0000256" key="1">
    <source>
        <dbReference type="ARBA" id="ARBA00007465"/>
    </source>
</evidence>
<keyword evidence="12" id="KW-0934">Plastid</keyword>
<gene>
    <name evidence="7 12" type="primary">rps4</name>
</gene>
<comment type="function">
    <text evidence="7">With S5 and S12 plays an important role in translational accuracy.</text>
</comment>
<feature type="domain" description="Small ribosomal subunit protein uS4 N-terminal" evidence="11">
    <location>
        <begin position="3"/>
        <end position="89"/>
    </location>
</feature>
<keyword evidence="2 7" id="KW-0699">rRNA-binding</keyword>
<dbReference type="InterPro" id="IPR001912">
    <property type="entry name" value="Ribosomal_uS4_N"/>
</dbReference>
<evidence type="ECO:0000259" key="11">
    <source>
        <dbReference type="SMART" id="SM01390"/>
    </source>
</evidence>
<dbReference type="SMART" id="SM00363">
    <property type="entry name" value="S4"/>
    <property type="match status" value="1"/>
</dbReference>
<evidence type="ECO:0000256" key="4">
    <source>
        <dbReference type="ARBA" id="ARBA00022980"/>
    </source>
</evidence>
<dbReference type="RefSeq" id="YP_009057858.1">
    <property type="nucleotide sequence ID" value="NC_024829.1"/>
</dbReference>
<dbReference type="SMART" id="SM01390">
    <property type="entry name" value="Ribosomal_S4"/>
    <property type="match status" value="1"/>
</dbReference>
<dbReference type="InterPro" id="IPR005709">
    <property type="entry name" value="Ribosomal_uS4_bac-type"/>
</dbReference>
<dbReference type="Gene3D" id="1.10.1050.10">
    <property type="entry name" value="Ribosomal Protein S4 Delta 41, Chain A, domain 1"/>
    <property type="match status" value="1"/>
</dbReference>
<comment type="subcellular location">
    <subcellularLocation>
        <location evidence="7">Plastid</location>
        <location evidence="7">Chloroplast</location>
    </subcellularLocation>
</comment>
<keyword evidence="3 7" id="KW-0694">RNA-binding</keyword>
<dbReference type="InterPro" id="IPR022801">
    <property type="entry name" value="Ribosomal_uS4"/>
</dbReference>
<reference evidence="12" key="1">
    <citation type="journal article" date="2014" name="BMC Genomics">
        <title>Six newly sequenced chloroplast genomes from prasinophyte green algae provide insights into the relationships among prasinophyte lineages and the diversity of streamlined genome architecture in picoplanktonic species.</title>
        <authorList>
            <person name="Lemieux C."/>
            <person name="Otis C."/>
            <person name="Turmel M."/>
        </authorList>
    </citation>
    <scope>NUCLEOTIDE SEQUENCE</scope>
</reference>
<dbReference type="PROSITE" id="PS50889">
    <property type="entry name" value="S4"/>
    <property type="match status" value="1"/>
</dbReference>
<feature type="region of interest" description="Disordered" evidence="9">
    <location>
        <begin position="15"/>
        <end position="42"/>
    </location>
</feature>
<dbReference type="CDD" id="cd00165">
    <property type="entry name" value="S4"/>
    <property type="match status" value="1"/>
</dbReference>
<dbReference type="PANTHER" id="PTHR11831">
    <property type="entry name" value="30S 40S RIBOSOMAL PROTEIN"/>
    <property type="match status" value="1"/>
</dbReference>
<feature type="domain" description="RNA-binding S4" evidence="10">
    <location>
        <begin position="90"/>
        <end position="154"/>
    </location>
</feature>
<accession>A0A088CIJ8</accession>
<dbReference type="NCBIfam" id="NF003717">
    <property type="entry name" value="PRK05327.1"/>
    <property type="match status" value="1"/>
</dbReference>
<dbReference type="InterPro" id="IPR018079">
    <property type="entry name" value="Ribosomal_uS4_CS"/>
</dbReference>
<dbReference type="EMBL" id="KJ746600">
    <property type="protein sequence ID" value="AID67733.1"/>
    <property type="molecule type" value="Genomic_DNA"/>
</dbReference>
<proteinExistence type="inferred from homology"/>
<sequence length="204" mass="23639">MARYRGPRLRLVRRLGNLPGLTRKTSKKLHPPGQHGGAKQKVSQYRIRLQEKQKLRYNYGITEKQLLRYVRQAKKQKGSTGENLLQLLEMRLDNTLFRLRMAPTILAARQLVSHGHIQVNNICVTIPSYRCQPKDIVAARPKKRSRQLVESYLEELGNNGVMVPPHISLHKERLLGIVHRNANRQWVGLQINELLVVEYYARKG</sequence>
<dbReference type="Pfam" id="PF00163">
    <property type="entry name" value="Ribosomal_S4"/>
    <property type="match status" value="1"/>
</dbReference>
<keyword evidence="5 7" id="KW-0687">Ribonucleoprotein</keyword>
<dbReference type="FunFam" id="3.10.290.10:FF:000001">
    <property type="entry name" value="30S ribosomal protein S4"/>
    <property type="match status" value="1"/>
</dbReference>
<evidence type="ECO:0000256" key="3">
    <source>
        <dbReference type="ARBA" id="ARBA00022884"/>
    </source>
</evidence>
<dbReference type="Pfam" id="PF01479">
    <property type="entry name" value="S4"/>
    <property type="match status" value="1"/>
</dbReference>
<evidence type="ECO:0000256" key="6">
    <source>
        <dbReference type="ARBA" id="ARBA00035158"/>
    </source>
</evidence>
<dbReference type="PROSITE" id="PS00632">
    <property type="entry name" value="RIBOSOMAL_S4"/>
    <property type="match status" value="1"/>
</dbReference>
<dbReference type="Gene3D" id="3.10.290.10">
    <property type="entry name" value="RNA-binding S4 domain"/>
    <property type="match status" value="1"/>
</dbReference>
<organism evidence="12">
    <name type="scientific">Nephroselmis astigmatica</name>
    <dbReference type="NCBI Taxonomy" id="259378"/>
    <lineage>
        <taxon>Eukaryota</taxon>
        <taxon>Viridiplantae</taxon>
        <taxon>Chlorophyta</taxon>
        <taxon>Nephroselmidophyceae</taxon>
        <taxon>Nephroselmidales</taxon>
        <taxon>Nephroselmidaceae</taxon>
        <taxon>Nephroselmis</taxon>
    </lineage>
</organism>
<dbReference type="InterPro" id="IPR036986">
    <property type="entry name" value="S4_RNA-bd_sf"/>
</dbReference>